<dbReference type="OrthoDB" id="5396211at2"/>
<evidence type="ECO:0000313" key="1">
    <source>
        <dbReference type="EMBL" id="GAL85212.1"/>
    </source>
</evidence>
<dbReference type="STRING" id="153721.MYP_2441"/>
<accession>A0A098LFE0</accession>
<dbReference type="RefSeq" id="WP_045463403.1">
    <property type="nucleotide sequence ID" value="NZ_BBLT01000004.1"/>
</dbReference>
<evidence type="ECO:0008006" key="3">
    <source>
        <dbReference type="Google" id="ProtNLM"/>
    </source>
</evidence>
<sequence length="112" mass="12558">MVNQDELIEILSACSVVCKKCAAACLMENNFEKYSICARLNLDCAGITNITGELSVRGSAVLYKQLEVCIEICRLCAEECENHPEIPLCKSCAEICYRCQRDCESYNHQHSI</sequence>
<dbReference type="AlphaFoldDB" id="A0A098LFE0"/>
<dbReference type="PANTHER" id="PTHR37310">
    <property type="entry name" value="CYTOPLASMIC PROTEIN-RELATED"/>
    <property type="match status" value="1"/>
</dbReference>
<dbReference type="Pfam" id="PF03860">
    <property type="entry name" value="Csp"/>
    <property type="match status" value="1"/>
</dbReference>
<dbReference type="PANTHER" id="PTHR37310:SF1">
    <property type="entry name" value="CYTOPLASMIC PROTEIN"/>
    <property type="match status" value="1"/>
</dbReference>
<dbReference type="CDD" id="cd08026">
    <property type="entry name" value="DUF326"/>
    <property type="match status" value="1"/>
</dbReference>
<dbReference type="InterPro" id="IPR005560">
    <property type="entry name" value="Csp_YhjQ"/>
</dbReference>
<protein>
    <recommendedName>
        <fullName evidence="3">Ferredoxin</fullName>
    </recommendedName>
</protein>
<dbReference type="Gene3D" id="1.20.1270.360">
    <property type="match status" value="1"/>
</dbReference>
<reference evidence="1 2" key="1">
    <citation type="submission" date="2014-09" db="EMBL/GenBank/DDBJ databases">
        <title>Sporocytophaga myxococcoides PG-01 genome sequencing.</title>
        <authorList>
            <person name="Liu L."/>
            <person name="Gao P.J."/>
            <person name="Chen G.J."/>
            <person name="Wang L.S."/>
        </authorList>
    </citation>
    <scope>NUCLEOTIDE SEQUENCE [LARGE SCALE GENOMIC DNA]</scope>
    <source>
        <strain evidence="1 2">PG-01</strain>
    </source>
</reference>
<evidence type="ECO:0000313" key="2">
    <source>
        <dbReference type="Proteomes" id="UP000030185"/>
    </source>
</evidence>
<organism evidence="1 2">
    <name type="scientific">Sporocytophaga myxococcoides</name>
    <dbReference type="NCBI Taxonomy" id="153721"/>
    <lineage>
        <taxon>Bacteria</taxon>
        <taxon>Pseudomonadati</taxon>
        <taxon>Bacteroidota</taxon>
        <taxon>Cytophagia</taxon>
        <taxon>Cytophagales</taxon>
        <taxon>Cytophagaceae</taxon>
        <taxon>Sporocytophaga</taxon>
    </lineage>
</organism>
<gene>
    <name evidence="1" type="ORF">MYP_2441</name>
</gene>
<keyword evidence="2" id="KW-1185">Reference proteome</keyword>
<proteinExistence type="predicted"/>
<dbReference type="Proteomes" id="UP000030185">
    <property type="component" value="Unassembled WGS sequence"/>
</dbReference>
<name>A0A098LFE0_9BACT</name>
<comment type="caution">
    <text evidence="1">The sequence shown here is derived from an EMBL/GenBank/DDBJ whole genome shotgun (WGS) entry which is preliminary data.</text>
</comment>
<dbReference type="EMBL" id="BBLT01000004">
    <property type="protein sequence ID" value="GAL85212.1"/>
    <property type="molecule type" value="Genomic_DNA"/>
</dbReference>
<dbReference type="InterPro" id="IPR044543">
    <property type="entry name" value="YHJQ-like"/>
</dbReference>